<feature type="region of interest" description="Disordered" evidence="1">
    <location>
        <begin position="1"/>
        <end position="102"/>
    </location>
</feature>
<reference evidence="2" key="1">
    <citation type="submission" date="2023-10" db="EMBL/GenBank/DDBJ databases">
        <title>Genome assembly of Pristionchus species.</title>
        <authorList>
            <person name="Yoshida K."/>
            <person name="Sommer R.J."/>
        </authorList>
    </citation>
    <scope>NUCLEOTIDE SEQUENCE</scope>
    <source>
        <strain evidence="2">RS0144</strain>
    </source>
</reference>
<keyword evidence="3" id="KW-1185">Reference proteome</keyword>
<sequence>MIFPGELKRERERVSVPDLTTLNNKTEATLASAKSKEPMSQTEEAKTEMDKKKETPPPPTPPPPPPPPQQIVVKIEQPKTQPTSSDPPKSEEAAPKKKKCCP</sequence>
<feature type="compositionally biased region" description="Polar residues" evidence="1">
    <location>
        <begin position="18"/>
        <end position="29"/>
    </location>
</feature>
<feature type="compositionally biased region" description="Basic and acidic residues" evidence="1">
    <location>
        <begin position="1"/>
        <end position="15"/>
    </location>
</feature>
<feature type="compositionally biased region" description="Pro residues" evidence="1">
    <location>
        <begin position="56"/>
        <end position="69"/>
    </location>
</feature>
<evidence type="ECO:0000313" key="3">
    <source>
        <dbReference type="Proteomes" id="UP001432027"/>
    </source>
</evidence>
<gene>
    <name evidence="2" type="ORF">PENTCL1PPCAC_26177</name>
</gene>
<feature type="non-terminal residue" evidence="2">
    <location>
        <position position="102"/>
    </location>
</feature>
<dbReference type="EMBL" id="BTSX01000006">
    <property type="protein sequence ID" value="GMT04003.1"/>
    <property type="molecule type" value="Genomic_DNA"/>
</dbReference>
<name>A0AAV5UC68_9BILA</name>
<organism evidence="2 3">
    <name type="scientific">Pristionchus entomophagus</name>
    <dbReference type="NCBI Taxonomy" id="358040"/>
    <lineage>
        <taxon>Eukaryota</taxon>
        <taxon>Metazoa</taxon>
        <taxon>Ecdysozoa</taxon>
        <taxon>Nematoda</taxon>
        <taxon>Chromadorea</taxon>
        <taxon>Rhabditida</taxon>
        <taxon>Rhabditina</taxon>
        <taxon>Diplogasteromorpha</taxon>
        <taxon>Diplogasteroidea</taxon>
        <taxon>Neodiplogasteridae</taxon>
        <taxon>Pristionchus</taxon>
    </lineage>
</organism>
<dbReference type="Proteomes" id="UP001432027">
    <property type="component" value="Unassembled WGS sequence"/>
</dbReference>
<feature type="compositionally biased region" description="Basic and acidic residues" evidence="1">
    <location>
        <begin position="43"/>
        <end position="55"/>
    </location>
</feature>
<proteinExistence type="predicted"/>
<evidence type="ECO:0000313" key="2">
    <source>
        <dbReference type="EMBL" id="GMT04003.1"/>
    </source>
</evidence>
<evidence type="ECO:0000256" key="1">
    <source>
        <dbReference type="SAM" id="MobiDB-lite"/>
    </source>
</evidence>
<protein>
    <submittedName>
        <fullName evidence="2">Uncharacterized protein</fullName>
    </submittedName>
</protein>
<accession>A0AAV5UC68</accession>
<dbReference type="AlphaFoldDB" id="A0AAV5UC68"/>
<comment type="caution">
    <text evidence="2">The sequence shown here is derived from an EMBL/GenBank/DDBJ whole genome shotgun (WGS) entry which is preliminary data.</text>
</comment>